<dbReference type="SUPFAM" id="SSF55154">
    <property type="entry name" value="CYTH-like phosphatases"/>
    <property type="match status" value="1"/>
</dbReference>
<dbReference type="InterPro" id="IPR023577">
    <property type="entry name" value="CYTH_domain"/>
</dbReference>
<dbReference type="Proteomes" id="UP000298471">
    <property type="component" value="Unassembled WGS sequence"/>
</dbReference>
<dbReference type="PROSITE" id="PS51707">
    <property type="entry name" value="CYTH"/>
    <property type="match status" value="1"/>
</dbReference>
<gene>
    <name evidence="2" type="ORF">E5K02_17155</name>
</gene>
<reference evidence="2 3" key="1">
    <citation type="submission" date="2019-04" db="EMBL/GenBank/DDBJ databases">
        <authorList>
            <person name="Feng G."/>
            <person name="Zhang J."/>
            <person name="Zhu H."/>
        </authorList>
    </citation>
    <scope>NUCLEOTIDE SEQUENCE [LARGE SCALE GENOMIC DNA]</scope>
    <source>
        <strain evidence="2 3">9PBR-1</strain>
    </source>
</reference>
<dbReference type="CDD" id="cd07890">
    <property type="entry name" value="CYTH-like_AC_IV-like"/>
    <property type="match status" value="1"/>
</dbReference>
<dbReference type="InterPro" id="IPR033469">
    <property type="entry name" value="CYTH-like_dom_sf"/>
</dbReference>
<evidence type="ECO:0000259" key="1">
    <source>
        <dbReference type="PROSITE" id="PS51707"/>
    </source>
</evidence>
<proteinExistence type="predicted"/>
<dbReference type="AlphaFoldDB" id="A0A4Z0Q933"/>
<keyword evidence="3" id="KW-1185">Reference proteome</keyword>
<organism evidence="2 3">
    <name type="scientific">Hymenobacter metallicola</name>
    <dbReference type="NCBI Taxonomy" id="2563114"/>
    <lineage>
        <taxon>Bacteria</taxon>
        <taxon>Pseudomonadati</taxon>
        <taxon>Bacteroidota</taxon>
        <taxon>Cytophagia</taxon>
        <taxon>Cytophagales</taxon>
        <taxon>Hymenobacteraceae</taxon>
        <taxon>Hymenobacter</taxon>
    </lineage>
</organism>
<dbReference type="EMBL" id="SRMB01000003">
    <property type="protein sequence ID" value="TGE26520.1"/>
    <property type="molecule type" value="Genomic_DNA"/>
</dbReference>
<evidence type="ECO:0000313" key="3">
    <source>
        <dbReference type="Proteomes" id="UP000298471"/>
    </source>
</evidence>
<protein>
    <submittedName>
        <fullName evidence="2">CYTH domain-containing protein</fullName>
    </submittedName>
</protein>
<name>A0A4Z0Q933_9BACT</name>
<comment type="caution">
    <text evidence="2">The sequence shown here is derived from an EMBL/GenBank/DDBJ whole genome shotgun (WGS) entry which is preliminary data.</text>
</comment>
<dbReference type="PANTHER" id="PTHR21028">
    <property type="entry name" value="SI:CH211-156B7.4"/>
    <property type="match status" value="1"/>
</dbReference>
<accession>A0A4Z0Q933</accession>
<dbReference type="InterPro" id="IPR008173">
    <property type="entry name" value="Adenylyl_cyclase_CyaB"/>
</dbReference>
<sequence>MEPLTYQDFTLKAHLRDRAGVEERLRALGFAYIGLDEQRDTYFEISPGKLKLRQGTIENLVTHYERVADKAAEKTVVYVYDLNPSPQQIADLYARHTVVGVVEKSRRIYRLGNVKIHLDTTADAAEFLEIEVFDHTNQQPAQELEAKCHQVRESLGVGSGDLLPTGYFTA</sequence>
<dbReference type="Pfam" id="PF01928">
    <property type="entry name" value="CYTH"/>
    <property type="match status" value="1"/>
</dbReference>
<feature type="domain" description="CYTH" evidence="1">
    <location>
        <begin position="6"/>
        <end position="170"/>
    </location>
</feature>
<dbReference type="PANTHER" id="PTHR21028:SF2">
    <property type="entry name" value="CYTH DOMAIN-CONTAINING PROTEIN"/>
    <property type="match status" value="1"/>
</dbReference>
<evidence type="ECO:0000313" key="2">
    <source>
        <dbReference type="EMBL" id="TGE26520.1"/>
    </source>
</evidence>
<dbReference type="RefSeq" id="WP_135396429.1">
    <property type="nucleotide sequence ID" value="NZ_SRMB01000003.1"/>
</dbReference>
<dbReference type="OrthoDB" id="271656at2"/>
<dbReference type="Gene3D" id="2.40.320.10">
    <property type="entry name" value="Hypothetical Protein Pfu-838710-001"/>
    <property type="match status" value="1"/>
</dbReference>